<accession>A0A4P6EXX7</accession>
<dbReference type="AlphaFoldDB" id="A0A4P6EXX7"/>
<proteinExistence type="predicted"/>
<name>A0A4P6EXX7_9BACL</name>
<keyword evidence="2" id="KW-1185">Reference proteome</keyword>
<dbReference type="EMBL" id="CP035492">
    <property type="protein sequence ID" value="QAY67666.1"/>
    <property type="molecule type" value="Genomic_DNA"/>
</dbReference>
<dbReference type="Proteomes" id="UP000293568">
    <property type="component" value="Chromosome"/>
</dbReference>
<evidence type="ECO:0000313" key="1">
    <source>
        <dbReference type="EMBL" id="QAY67666.1"/>
    </source>
</evidence>
<sequence>MFKQDALRCVRLLKQGIHQVAFTDEAREVLNKFMKTQYTQLEEKLKLIIVSTNITFLGKMNFAEPHDPANKETAEKLLKDLDILEDALIK</sequence>
<dbReference type="KEGG" id="pprt:ET464_16030"/>
<organism evidence="1 2">
    <name type="scientific">Paenibacillus protaetiae</name>
    <dbReference type="NCBI Taxonomy" id="2509456"/>
    <lineage>
        <taxon>Bacteria</taxon>
        <taxon>Bacillati</taxon>
        <taxon>Bacillota</taxon>
        <taxon>Bacilli</taxon>
        <taxon>Bacillales</taxon>
        <taxon>Paenibacillaceae</taxon>
        <taxon>Paenibacillus</taxon>
    </lineage>
</organism>
<evidence type="ECO:0000313" key="2">
    <source>
        <dbReference type="Proteomes" id="UP000293568"/>
    </source>
</evidence>
<reference evidence="1 2" key="1">
    <citation type="submission" date="2019-01" db="EMBL/GenBank/DDBJ databases">
        <title>Genome sequencing of strain FW100M-2.</title>
        <authorList>
            <person name="Heo J."/>
            <person name="Kim S.-J."/>
            <person name="Kim J.-S."/>
            <person name="Hong S.-B."/>
            <person name="Kwon S.-W."/>
        </authorList>
    </citation>
    <scope>NUCLEOTIDE SEQUENCE [LARGE SCALE GENOMIC DNA]</scope>
    <source>
        <strain evidence="1 2">FW100M-2</strain>
    </source>
</reference>
<protein>
    <submittedName>
        <fullName evidence="1">Uncharacterized protein</fullName>
    </submittedName>
</protein>
<gene>
    <name evidence="1" type="ORF">ET464_16030</name>
</gene>